<dbReference type="PROSITE" id="PS50931">
    <property type="entry name" value="HTH_LYSR"/>
    <property type="match status" value="1"/>
</dbReference>
<evidence type="ECO:0000313" key="6">
    <source>
        <dbReference type="EMBL" id="RWY36363.1"/>
    </source>
</evidence>
<dbReference type="Pfam" id="PF00126">
    <property type="entry name" value="HTH_1"/>
    <property type="match status" value="1"/>
</dbReference>
<comment type="similarity">
    <text evidence="1">Belongs to the LysR transcriptional regulatory family.</text>
</comment>
<organism evidence="6 7">
    <name type="scientific">Falsigemmobacter intermedius</name>
    <dbReference type="NCBI Taxonomy" id="1553448"/>
    <lineage>
        <taxon>Bacteria</taxon>
        <taxon>Pseudomonadati</taxon>
        <taxon>Pseudomonadota</taxon>
        <taxon>Alphaproteobacteria</taxon>
        <taxon>Rhodobacterales</taxon>
        <taxon>Paracoccaceae</taxon>
        <taxon>Falsigemmobacter</taxon>
    </lineage>
</organism>
<dbReference type="Gene3D" id="3.40.190.10">
    <property type="entry name" value="Periplasmic binding protein-like II"/>
    <property type="match status" value="2"/>
</dbReference>
<dbReference type="GO" id="GO:0010628">
    <property type="term" value="P:positive regulation of gene expression"/>
    <property type="evidence" value="ECO:0007669"/>
    <property type="project" value="TreeGrafter"/>
</dbReference>
<dbReference type="OrthoDB" id="8479870at2"/>
<feature type="domain" description="HTH lysR-type" evidence="5">
    <location>
        <begin position="1"/>
        <end position="58"/>
    </location>
</feature>
<dbReference type="PANTHER" id="PTHR30427">
    <property type="entry name" value="TRANSCRIPTIONAL ACTIVATOR PROTEIN LYSR"/>
    <property type="match status" value="1"/>
</dbReference>
<evidence type="ECO:0000256" key="4">
    <source>
        <dbReference type="ARBA" id="ARBA00023163"/>
    </source>
</evidence>
<protein>
    <submittedName>
        <fullName evidence="6">LysR family transcriptional regulator</fullName>
    </submittedName>
</protein>
<dbReference type="GO" id="GO:0043565">
    <property type="term" value="F:sequence-specific DNA binding"/>
    <property type="evidence" value="ECO:0007669"/>
    <property type="project" value="TreeGrafter"/>
</dbReference>
<dbReference type="SUPFAM" id="SSF46785">
    <property type="entry name" value="Winged helix' DNA-binding domain"/>
    <property type="match status" value="1"/>
</dbReference>
<dbReference type="AlphaFoldDB" id="A0A451GGM6"/>
<keyword evidence="4" id="KW-0804">Transcription</keyword>
<dbReference type="Pfam" id="PF03466">
    <property type="entry name" value="LysR_substrate"/>
    <property type="match status" value="1"/>
</dbReference>
<comment type="caution">
    <text evidence="6">The sequence shown here is derived from an EMBL/GenBank/DDBJ whole genome shotgun (WGS) entry which is preliminary data.</text>
</comment>
<dbReference type="RefSeq" id="WP_128490884.1">
    <property type="nucleotide sequence ID" value="NZ_JBHLXB010000015.1"/>
</dbReference>
<dbReference type="InterPro" id="IPR000847">
    <property type="entry name" value="LysR_HTH_N"/>
</dbReference>
<dbReference type="EMBL" id="SBLC01000064">
    <property type="protein sequence ID" value="RWY36363.1"/>
    <property type="molecule type" value="Genomic_DNA"/>
</dbReference>
<dbReference type="InterPro" id="IPR005119">
    <property type="entry name" value="LysR_subst-bd"/>
</dbReference>
<dbReference type="InterPro" id="IPR036388">
    <property type="entry name" value="WH-like_DNA-bd_sf"/>
</dbReference>
<proteinExistence type="inferred from homology"/>
<evidence type="ECO:0000256" key="2">
    <source>
        <dbReference type="ARBA" id="ARBA00023015"/>
    </source>
</evidence>
<keyword evidence="3" id="KW-0238">DNA-binding</keyword>
<dbReference type="FunFam" id="1.10.10.10:FF:000001">
    <property type="entry name" value="LysR family transcriptional regulator"/>
    <property type="match status" value="1"/>
</dbReference>
<dbReference type="GO" id="GO:0003700">
    <property type="term" value="F:DNA-binding transcription factor activity"/>
    <property type="evidence" value="ECO:0007669"/>
    <property type="project" value="InterPro"/>
</dbReference>
<evidence type="ECO:0000256" key="3">
    <source>
        <dbReference type="ARBA" id="ARBA00023125"/>
    </source>
</evidence>
<evidence type="ECO:0000256" key="1">
    <source>
        <dbReference type="ARBA" id="ARBA00009437"/>
    </source>
</evidence>
<dbReference type="PANTHER" id="PTHR30427:SF1">
    <property type="entry name" value="TRANSCRIPTIONAL ACTIVATOR PROTEIN LYSR"/>
    <property type="match status" value="1"/>
</dbReference>
<evidence type="ECO:0000259" key="5">
    <source>
        <dbReference type="PROSITE" id="PS50931"/>
    </source>
</evidence>
<dbReference type="Gene3D" id="1.10.10.10">
    <property type="entry name" value="Winged helix-like DNA-binding domain superfamily/Winged helix DNA-binding domain"/>
    <property type="match status" value="1"/>
</dbReference>
<reference evidence="6 7" key="1">
    <citation type="journal article" date="2015" name="Int. J. Syst. Evol. Microbiol.">
        <title>Gemmobacter intermedius sp. nov., isolated from a white stork (Ciconia ciconia).</title>
        <authorList>
            <person name="Kampfer P."/>
            <person name="Jerzak L."/>
            <person name="Wilharm G."/>
            <person name="Golke J."/>
            <person name="Busse H.J."/>
            <person name="Glaeser S.P."/>
        </authorList>
    </citation>
    <scope>NUCLEOTIDE SEQUENCE [LARGE SCALE GENOMIC DNA]</scope>
    <source>
        <strain evidence="6 7">119/4</strain>
    </source>
</reference>
<accession>A0A451GGM6</accession>
<dbReference type="SUPFAM" id="SSF53850">
    <property type="entry name" value="Periplasmic binding protein-like II"/>
    <property type="match status" value="1"/>
</dbReference>
<dbReference type="InterPro" id="IPR036390">
    <property type="entry name" value="WH_DNA-bd_sf"/>
</dbReference>
<sequence>MDIKLIETFVTVVRNGSSTAAAKVLGISQPAVSLQLAKLEKAVGFELFNRTPSGLVITPEGQRFLPEAISLLQAWKKLHDVREGIRINGLGALTVASHPSAAVSVMPYVADAFARQYPDVKLRLINRMSEEILTHFPGTGVDIAVCELSRDLPGVQVRRIKIRTHVILPLDHPLAAREILTPTDLSGEPFIAMPPERLIAHQVRSAFDEAGALYNPVAEVDYFASICVMVAAGRGISVVDAFSARNFAPLGLHLRPFLPVIPYEIAILSMPNRPHSALHDTYLALLETHLLSEGIQ</sequence>
<evidence type="ECO:0000313" key="7">
    <source>
        <dbReference type="Proteomes" id="UP000287168"/>
    </source>
</evidence>
<keyword evidence="2" id="KW-0805">Transcription regulation</keyword>
<dbReference type="Proteomes" id="UP000287168">
    <property type="component" value="Unassembled WGS sequence"/>
</dbReference>
<dbReference type="PRINTS" id="PR00039">
    <property type="entry name" value="HTHLYSR"/>
</dbReference>
<gene>
    <name evidence="6" type="ORF">EP867_18220</name>
</gene>
<keyword evidence="7" id="KW-1185">Reference proteome</keyword>
<name>A0A451GGM6_9RHOB</name>